<name>A0ABQ9E8N5_TEGGR</name>
<evidence type="ECO:0000313" key="1">
    <source>
        <dbReference type="EMBL" id="KAJ8301698.1"/>
    </source>
</evidence>
<proteinExistence type="predicted"/>
<protein>
    <submittedName>
        <fullName evidence="1">Uncharacterized protein</fullName>
    </submittedName>
</protein>
<dbReference type="EMBL" id="JARBDR010000918">
    <property type="protein sequence ID" value="KAJ8301698.1"/>
    <property type="molecule type" value="Genomic_DNA"/>
</dbReference>
<organism evidence="1 2">
    <name type="scientific">Tegillarca granosa</name>
    <name type="common">Malaysian cockle</name>
    <name type="synonym">Anadara granosa</name>
    <dbReference type="NCBI Taxonomy" id="220873"/>
    <lineage>
        <taxon>Eukaryota</taxon>
        <taxon>Metazoa</taxon>
        <taxon>Spiralia</taxon>
        <taxon>Lophotrochozoa</taxon>
        <taxon>Mollusca</taxon>
        <taxon>Bivalvia</taxon>
        <taxon>Autobranchia</taxon>
        <taxon>Pteriomorphia</taxon>
        <taxon>Arcoida</taxon>
        <taxon>Arcoidea</taxon>
        <taxon>Arcidae</taxon>
        <taxon>Tegillarca</taxon>
    </lineage>
</organism>
<keyword evidence="2" id="KW-1185">Reference proteome</keyword>
<gene>
    <name evidence="1" type="ORF">KUTeg_020685</name>
</gene>
<reference evidence="1 2" key="1">
    <citation type="submission" date="2022-12" db="EMBL/GenBank/DDBJ databases">
        <title>Chromosome-level genome of Tegillarca granosa.</title>
        <authorList>
            <person name="Kim J."/>
        </authorList>
    </citation>
    <scope>NUCLEOTIDE SEQUENCE [LARGE SCALE GENOMIC DNA]</scope>
    <source>
        <strain evidence="1">Teg-2019</strain>
        <tissue evidence="1">Adductor muscle</tissue>
    </source>
</reference>
<evidence type="ECO:0000313" key="2">
    <source>
        <dbReference type="Proteomes" id="UP001217089"/>
    </source>
</evidence>
<sequence>MSTDICLCKIPFTVDKFFHVILFSAGRTGNKKNSLLEHFSFNSHCVGLNIICAINMCFTK</sequence>
<comment type="caution">
    <text evidence="1">The sequence shown here is derived from an EMBL/GenBank/DDBJ whole genome shotgun (WGS) entry which is preliminary data.</text>
</comment>
<dbReference type="Proteomes" id="UP001217089">
    <property type="component" value="Unassembled WGS sequence"/>
</dbReference>
<accession>A0ABQ9E8N5</accession>